<comment type="caution">
    <text evidence="2">The sequence shown here is derived from an EMBL/GenBank/DDBJ whole genome shotgun (WGS) entry which is preliminary data.</text>
</comment>
<dbReference type="AlphaFoldDB" id="A0A164LEY9"/>
<keyword evidence="1" id="KW-1133">Transmembrane helix</keyword>
<organism evidence="2 3">
    <name type="scientific">Daphnia magna</name>
    <dbReference type="NCBI Taxonomy" id="35525"/>
    <lineage>
        <taxon>Eukaryota</taxon>
        <taxon>Metazoa</taxon>
        <taxon>Ecdysozoa</taxon>
        <taxon>Arthropoda</taxon>
        <taxon>Crustacea</taxon>
        <taxon>Branchiopoda</taxon>
        <taxon>Diplostraca</taxon>
        <taxon>Cladocera</taxon>
        <taxon>Anomopoda</taxon>
        <taxon>Daphniidae</taxon>
        <taxon>Daphnia</taxon>
    </lineage>
</organism>
<evidence type="ECO:0000313" key="3">
    <source>
        <dbReference type="Proteomes" id="UP000076858"/>
    </source>
</evidence>
<keyword evidence="1" id="KW-0472">Membrane</keyword>
<evidence type="ECO:0000256" key="1">
    <source>
        <dbReference type="SAM" id="Phobius"/>
    </source>
</evidence>
<feature type="transmembrane region" description="Helical" evidence="1">
    <location>
        <begin position="20"/>
        <end position="44"/>
    </location>
</feature>
<dbReference type="Proteomes" id="UP000076858">
    <property type="component" value="Unassembled WGS sequence"/>
</dbReference>
<keyword evidence="3" id="KW-1185">Reference proteome</keyword>
<sequence>MLCTHHRTDTKMCLLKDSSGVVWFFLAFTTFGGGSVTATISLALKVASASFNKTRGHERKVIWPTRKR</sequence>
<protein>
    <submittedName>
        <fullName evidence="2">Uncharacterized protein</fullName>
    </submittedName>
</protein>
<keyword evidence="1" id="KW-0812">Transmembrane</keyword>
<accession>A0A164LEY9</accession>
<gene>
    <name evidence="2" type="ORF">APZ42_033149</name>
</gene>
<proteinExistence type="predicted"/>
<evidence type="ECO:0000313" key="2">
    <source>
        <dbReference type="EMBL" id="KZS04049.1"/>
    </source>
</evidence>
<name>A0A164LEY9_9CRUS</name>
<reference evidence="2 3" key="1">
    <citation type="submission" date="2016-03" db="EMBL/GenBank/DDBJ databases">
        <title>EvidentialGene: Evidence-directed Construction of Genes on Genomes.</title>
        <authorList>
            <person name="Gilbert D.G."/>
            <person name="Choi J.-H."/>
            <person name="Mockaitis K."/>
            <person name="Colbourne J."/>
            <person name="Pfrender M."/>
        </authorList>
    </citation>
    <scope>NUCLEOTIDE SEQUENCE [LARGE SCALE GENOMIC DNA]</scope>
    <source>
        <strain evidence="2 3">Xinb3</strain>
        <tissue evidence="2">Complete organism</tissue>
    </source>
</reference>
<dbReference type="EMBL" id="LRGB01003146">
    <property type="protein sequence ID" value="KZS04049.1"/>
    <property type="molecule type" value="Genomic_DNA"/>
</dbReference>